<dbReference type="Gene3D" id="1.25.40.10">
    <property type="entry name" value="Tetratricopeptide repeat domain"/>
    <property type="match status" value="2"/>
</dbReference>
<feature type="compositionally biased region" description="Low complexity" evidence="1">
    <location>
        <begin position="989"/>
        <end position="1007"/>
    </location>
</feature>
<feature type="region of interest" description="Disordered" evidence="1">
    <location>
        <begin position="983"/>
        <end position="1091"/>
    </location>
</feature>
<dbReference type="InterPro" id="IPR036366">
    <property type="entry name" value="PGBDSf"/>
</dbReference>
<feature type="compositionally biased region" description="Basic and acidic residues" evidence="1">
    <location>
        <begin position="795"/>
        <end position="807"/>
    </location>
</feature>
<evidence type="ECO:0000256" key="1">
    <source>
        <dbReference type="SAM" id="MobiDB-lite"/>
    </source>
</evidence>
<dbReference type="Pfam" id="PF01471">
    <property type="entry name" value="PG_binding_1"/>
    <property type="match status" value="1"/>
</dbReference>
<feature type="compositionally biased region" description="Basic and acidic residues" evidence="1">
    <location>
        <begin position="103"/>
        <end position="117"/>
    </location>
</feature>
<dbReference type="PANTHER" id="PTHR11102">
    <property type="entry name" value="SEL-1-LIKE PROTEIN"/>
    <property type="match status" value="1"/>
</dbReference>
<feature type="region of interest" description="Disordered" evidence="1">
    <location>
        <begin position="827"/>
        <end position="922"/>
    </location>
</feature>
<dbReference type="InterPro" id="IPR050767">
    <property type="entry name" value="Sel1_AlgK"/>
</dbReference>
<feature type="compositionally biased region" description="Basic and acidic residues" evidence="1">
    <location>
        <begin position="210"/>
        <end position="224"/>
    </location>
</feature>
<organism evidence="3 4">
    <name type="scientific">Roseibium suaedae</name>
    <dbReference type="NCBI Taxonomy" id="735517"/>
    <lineage>
        <taxon>Bacteria</taxon>
        <taxon>Pseudomonadati</taxon>
        <taxon>Pseudomonadota</taxon>
        <taxon>Alphaproteobacteria</taxon>
        <taxon>Hyphomicrobiales</taxon>
        <taxon>Stappiaceae</taxon>
        <taxon>Roseibium</taxon>
    </lineage>
</organism>
<reference evidence="3 4" key="1">
    <citation type="submission" date="2016-11" db="EMBL/GenBank/DDBJ databases">
        <authorList>
            <person name="Jaros S."/>
            <person name="Januszkiewicz K."/>
            <person name="Wedrychowicz H."/>
        </authorList>
    </citation>
    <scope>NUCLEOTIDE SEQUENCE [LARGE SCALE GENOMIC DNA]</scope>
    <source>
        <strain evidence="3 4">DSM 22153</strain>
    </source>
</reference>
<gene>
    <name evidence="3" type="ORF">SAMN05444272_0816</name>
</gene>
<dbReference type="PANTHER" id="PTHR11102:SF160">
    <property type="entry name" value="ERAD-ASSOCIATED E3 UBIQUITIN-PROTEIN LIGASE COMPONENT HRD3"/>
    <property type="match status" value="1"/>
</dbReference>
<dbReference type="Gene3D" id="1.10.101.10">
    <property type="entry name" value="PGBD-like superfamily/PGBD"/>
    <property type="match status" value="1"/>
</dbReference>
<dbReference type="SUPFAM" id="SSF81901">
    <property type="entry name" value="HCP-like"/>
    <property type="match status" value="1"/>
</dbReference>
<evidence type="ECO:0000313" key="3">
    <source>
        <dbReference type="EMBL" id="SHL53634.1"/>
    </source>
</evidence>
<feature type="compositionally biased region" description="Basic and acidic residues" evidence="1">
    <location>
        <begin position="771"/>
        <end position="780"/>
    </location>
</feature>
<feature type="region of interest" description="Disordered" evidence="1">
    <location>
        <begin position="138"/>
        <end position="224"/>
    </location>
</feature>
<dbReference type="InterPro" id="IPR011990">
    <property type="entry name" value="TPR-like_helical_dom_sf"/>
</dbReference>
<dbReference type="Pfam" id="PF08238">
    <property type="entry name" value="Sel1"/>
    <property type="match status" value="4"/>
</dbReference>
<feature type="compositionally biased region" description="Low complexity" evidence="1">
    <location>
        <begin position="1040"/>
        <end position="1055"/>
    </location>
</feature>
<feature type="compositionally biased region" description="Basic and acidic residues" evidence="1">
    <location>
        <begin position="80"/>
        <end position="90"/>
    </location>
</feature>
<feature type="region of interest" description="Disordered" evidence="1">
    <location>
        <begin position="771"/>
        <end position="807"/>
    </location>
</feature>
<feature type="compositionally biased region" description="Low complexity" evidence="1">
    <location>
        <begin position="827"/>
        <end position="836"/>
    </location>
</feature>
<keyword evidence="4" id="KW-1185">Reference proteome</keyword>
<dbReference type="OrthoDB" id="5295703at2"/>
<feature type="compositionally biased region" description="Basic and acidic residues" evidence="1">
    <location>
        <begin position="1380"/>
        <end position="1390"/>
    </location>
</feature>
<feature type="compositionally biased region" description="Basic and acidic residues" evidence="1">
    <location>
        <begin position="884"/>
        <end position="912"/>
    </location>
</feature>
<dbReference type="Proteomes" id="UP000186002">
    <property type="component" value="Unassembled WGS sequence"/>
</dbReference>
<feature type="compositionally biased region" description="Basic and acidic residues" evidence="1">
    <location>
        <begin position="35"/>
        <end position="51"/>
    </location>
</feature>
<evidence type="ECO:0000313" key="4">
    <source>
        <dbReference type="Proteomes" id="UP000186002"/>
    </source>
</evidence>
<dbReference type="InterPro" id="IPR002477">
    <property type="entry name" value="Peptidoglycan-bd-like"/>
</dbReference>
<feature type="region of interest" description="Disordered" evidence="1">
    <location>
        <begin position="1"/>
        <end position="117"/>
    </location>
</feature>
<feature type="domain" description="Peptidoglycan binding-like" evidence="2">
    <location>
        <begin position="1332"/>
        <end position="1383"/>
    </location>
</feature>
<protein>
    <submittedName>
        <fullName evidence="3">Localization factor PodJL</fullName>
    </submittedName>
</protein>
<feature type="compositionally biased region" description="Basic and acidic residues" evidence="1">
    <location>
        <begin position="1"/>
        <end position="24"/>
    </location>
</feature>
<sequence length="1390" mass="150561">MPAWKTREAGRLHRDGHMKRDERSGQYSDDAYASDPRRMQEEPASRVERLTRTATSLGRTRVPAGGHAVDEGEMEAVASELDRLLSDRAPRGGRRAPARAARRQPEPAWRDEASFRDTYEQEDDVYAYEAEDVGLDDEWDTVEAVAPRRASREQAAPAQEPRRPAPRVAPRRPAEAYAAPARYDEERPFADGPYEDESRREEAASYSAARYEDGETERPYYAEREPFRSRRPLAERPPAAPDMSIYKDLSRRIDALRKPQEEAYKMVREELGSLKAAIGTYTAGTDEKVGQQNSELRRLAEMVSRLRVERTDDTFAREVRKEVAELKTMVGRTNVDGALKSLEHGYAHILQRLDELTRATVDPRILHSVTERLSEIEDAFAALPRGEQMSLLQDRVADISERVEHLLRQNSRSEIEPLRAELRDVRAFVEDIDVSGLVEAIDDRMKVVSGRLDDIEKLAHHQKGLDSRLSAMEDRLPDADVLNRLQGRLEDIVGMMSGDRSGQGDPAHLIGVDTKLQEISSRLDRMEKVVPAPSSEPAAFSAIEQRLDAISGKIEAIEKKAERTTAAQVQALAGMAGKSSKVLSDLQSRIETLTTELDRPRESVTTNDIARLSQEISDMRAKLEARPQTSALEQRISELADAVARGGDAGDDPRLEYLATKVASLAEQIESVSHLDDDVSRFGAVLARIEDGLNSSRTDAAEIAKAAAREAVAARPATKSAQYDDAIEGLQSDLRRLLDAAEGADERTRNTFKGVQDILSALTDRLDHLERSGSRPRAEAPEVPSAPSRKLSLRRKVEKEEDRPVERVRDRKADFIAAARRAAQAASEEAASIEAQMGREPSKPQAEDAPGKARAGWLRKVLKRSDETGEPAQSPSEAIKARALGREDVRRAPVVEVPRETKELDEPDHAGLEEDAAPAGGGGRKRALLFAAAAVVLALGTLQVFRAVTGGSDTGADLLAEAPMEQMEGAQDLAEAQGELPAVPSDTASDLASLSPESGSSESLTPEVPAAQSQLPAPAETPMAAPSAGPVPAPMAQNPAALADAGAVAPSAGTAENPQAPLAFSSPSATPGSFGTAPVQPGSSFSSEDPGVLSASLEAALPPEDVGPLALRKAAAGGDAAAAFIIGVKYTEGEGITADLAEAAKWYQKAADKNLAPAQYRLASLYEKGRGVEQDIAKAKDWYSRAAEAGNAKAMHNLAVLYAEGSDSAPDFAKAAKWFEEAANYGVKDSLFNLGILYARGLGVEKDLIASYKWFAIAAEQGDRDAAKKRDDVANMMDEPTLALARKAVETFQLKTPQDAANKVVADPSWVVGAASPGAAVGFEGIPNYEAMVRKAQDELNRLGFETGTPDGQMGPRTRSAIRAFQRSLGKPETGEVDNDLIKELESQSI</sequence>
<dbReference type="STRING" id="735517.SAMN05444272_0816"/>
<dbReference type="SMART" id="SM00671">
    <property type="entry name" value="SEL1"/>
    <property type="match status" value="4"/>
</dbReference>
<dbReference type="SUPFAM" id="SSF47090">
    <property type="entry name" value="PGBD-like"/>
    <property type="match status" value="1"/>
</dbReference>
<evidence type="ECO:0000259" key="2">
    <source>
        <dbReference type="Pfam" id="PF01471"/>
    </source>
</evidence>
<dbReference type="EMBL" id="FRBW01000001">
    <property type="protein sequence ID" value="SHL53634.1"/>
    <property type="molecule type" value="Genomic_DNA"/>
</dbReference>
<name>A0A1M7BFD6_9HYPH</name>
<feature type="region of interest" description="Disordered" evidence="1">
    <location>
        <begin position="1367"/>
        <end position="1390"/>
    </location>
</feature>
<accession>A0A1M7BFD6</accession>
<feature type="compositionally biased region" description="Basic and acidic residues" evidence="1">
    <location>
        <begin position="840"/>
        <end position="851"/>
    </location>
</feature>
<dbReference type="InterPro" id="IPR036365">
    <property type="entry name" value="PGBD-like_sf"/>
</dbReference>
<proteinExistence type="predicted"/>
<feature type="compositionally biased region" description="Basic residues" evidence="1">
    <location>
        <begin position="91"/>
        <end position="102"/>
    </location>
</feature>
<dbReference type="InterPro" id="IPR006597">
    <property type="entry name" value="Sel1-like"/>
</dbReference>